<keyword evidence="2" id="KW-1185">Reference proteome</keyword>
<gene>
    <name evidence="1" type="ORF">DPMN_083849</name>
</gene>
<dbReference type="Proteomes" id="UP000828390">
    <property type="component" value="Unassembled WGS sequence"/>
</dbReference>
<evidence type="ECO:0000313" key="2">
    <source>
        <dbReference type="Proteomes" id="UP000828390"/>
    </source>
</evidence>
<dbReference type="AlphaFoldDB" id="A0A9D4BIU9"/>
<reference evidence="1" key="2">
    <citation type="submission" date="2020-11" db="EMBL/GenBank/DDBJ databases">
        <authorList>
            <person name="McCartney M.A."/>
            <person name="Auch B."/>
            <person name="Kono T."/>
            <person name="Mallez S."/>
            <person name="Becker A."/>
            <person name="Gohl D.M."/>
            <person name="Silverstein K.A.T."/>
            <person name="Koren S."/>
            <person name="Bechman K.B."/>
            <person name="Herman A."/>
            <person name="Abrahante J.E."/>
            <person name="Garbe J."/>
        </authorList>
    </citation>
    <scope>NUCLEOTIDE SEQUENCE</scope>
    <source>
        <strain evidence="1">Duluth1</strain>
        <tissue evidence="1">Whole animal</tissue>
    </source>
</reference>
<proteinExistence type="predicted"/>
<name>A0A9D4BIU9_DREPO</name>
<sequence>MLQDSEDLEEIKTLISSSDIPKKKSDVTTSLKTYADVTLLSLSLRMHMLLHISGI</sequence>
<reference evidence="1" key="1">
    <citation type="journal article" date="2019" name="bioRxiv">
        <title>The Genome of the Zebra Mussel, Dreissena polymorpha: A Resource for Invasive Species Research.</title>
        <authorList>
            <person name="McCartney M.A."/>
            <person name="Auch B."/>
            <person name="Kono T."/>
            <person name="Mallez S."/>
            <person name="Zhang Y."/>
            <person name="Obille A."/>
            <person name="Becker A."/>
            <person name="Abrahante J.E."/>
            <person name="Garbe J."/>
            <person name="Badalamenti J.P."/>
            <person name="Herman A."/>
            <person name="Mangelson H."/>
            <person name="Liachko I."/>
            <person name="Sullivan S."/>
            <person name="Sone E.D."/>
            <person name="Koren S."/>
            <person name="Silverstein K.A.T."/>
            <person name="Beckman K.B."/>
            <person name="Gohl D.M."/>
        </authorList>
    </citation>
    <scope>NUCLEOTIDE SEQUENCE</scope>
    <source>
        <strain evidence="1">Duluth1</strain>
        <tissue evidence="1">Whole animal</tissue>
    </source>
</reference>
<evidence type="ECO:0000313" key="1">
    <source>
        <dbReference type="EMBL" id="KAH3696384.1"/>
    </source>
</evidence>
<protein>
    <submittedName>
        <fullName evidence="1">Uncharacterized protein</fullName>
    </submittedName>
</protein>
<accession>A0A9D4BIU9</accession>
<organism evidence="1 2">
    <name type="scientific">Dreissena polymorpha</name>
    <name type="common">Zebra mussel</name>
    <name type="synonym">Mytilus polymorpha</name>
    <dbReference type="NCBI Taxonomy" id="45954"/>
    <lineage>
        <taxon>Eukaryota</taxon>
        <taxon>Metazoa</taxon>
        <taxon>Spiralia</taxon>
        <taxon>Lophotrochozoa</taxon>
        <taxon>Mollusca</taxon>
        <taxon>Bivalvia</taxon>
        <taxon>Autobranchia</taxon>
        <taxon>Heteroconchia</taxon>
        <taxon>Euheterodonta</taxon>
        <taxon>Imparidentia</taxon>
        <taxon>Neoheterodontei</taxon>
        <taxon>Myida</taxon>
        <taxon>Dreissenoidea</taxon>
        <taxon>Dreissenidae</taxon>
        <taxon>Dreissena</taxon>
    </lineage>
</organism>
<comment type="caution">
    <text evidence="1">The sequence shown here is derived from an EMBL/GenBank/DDBJ whole genome shotgun (WGS) entry which is preliminary data.</text>
</comment>
<dbReference type="EMBL" id="JAIWYP010000016">
    <property type="protein sequence ID" value="KAH3696384.1"/>
    <property type="molecule type" value="Genomic_DNA"/>
</dbReference>